<dbReference type="EMBL" id="CP162511">
    <property type="protein sequence ID" value="XDI04674.1"/>
    <property type="molecule type" value="Genomic_DNA"/>
</dbReference>
<keyword evidence="3 10" id="KW-0813">Transport</keyword>
<keyword evidence="6 10" id="KW-1133">Transmembrane helix</keyword>
<keyword evidence="7 10" id="KW-0406">Ion transport</keyword>
<keyword evidence="8 10" id="KW-0472">Membrane</keyword>
<protein>
    <recommendedName>
        <fullName evidence="10">Large-conductance mechanosensitive channel</fullName>
    </recommendedName>
</protein>
<dbReference type="SUPFAM" id="SSF81330">
    <property type="entry name" value="Gated mechanosensitive channel"/>
    <property type="match status" value="1"/>
</dbReference>
<keyword evidence="9 10" id="KW-0407">Ion channel</keyword>
<dbReference type="Gene3D" id="1.10.1200.120">
    <property type="entry name" value="Large-conductance mechanosensitive channel, MscL, domain 1"/>
    <property type="match status" value="1"/>
</dbReference>
<feature type="transmembrane region" description="Helical" evidence="10">
    <location>
        <begin position="67"/>
        <end position="90"/>
    </location>
</feature>
<proteinExistence type="inferred from homology"/>
<dbReference type="InterPro" id="IPR037673">
    <property type="entry name" value="MSC/AndL"/>
</dbReference>
<dbReference type="InterPro" id="IPR001185">
    <property type="entry name" value="MS_channel"/>
</dbReference>
<dbReference type="AlphaFoldDB" id="A0AB39BEL0"/>
<evidence type="ECO:0000256" key="3">
    <source>
        <dbReference type="ARBA" id="ARBA00022448"/>
    </source>
</evidence>
<organism evidence="11">
    <name type="scientific">Herbiconiux sp. A18JL235</name>
    <dbReference type="NCBI Taxonomy" id="3152363"/>
    <lineage>
        <taxon>Bacteria</taxon>
        <taxon>Bacillati</taxon>
        <taxon>Actinomycetota</taxon>
        <taxon>Actinomycetes</taxon>
        <taxon>Micrococcales</taxon>
        <taxon>Microbacteriaceae</taxon>
        <taxon>Herbiconiux</taxon>
    </lineage>
</organism>
<reference evidence="11" key="1">
    <citation type="submission" date="2024-05" db="EMBL/GenBank/DDBJ databases">
        <title>Herbiconiux sp. A18JL235.</title>
        <authorList>
            <person name="Zhang G."/>
        </authorList>
    </citation>
    <scope>NUCLEOTIDE SEQUENCE</scope>
    <source>
        <strain evidence="11">A18JL235</strain>
    </source>
</reference>
<evidence type="ECO:0000256" key="2">
    <source>
        <dbReference type="ARBA" id="ARBA00007254"/>
    </source>
</evidence>
<dbReference type="InterPro" id="IPR036019">
    <property type="entry name" value="MscL_channel"/>
</dbReference>
<evidence type="ECO:0000256" key="9">
    <source>
        <dbReference type="ARBA" id="ARBA00023303"/>
    </source>
</evidence>
<dbReference type="PRINTS" id="PR01264">
    <property type="entry name" value="MECHCHANNEL"/>
</dbReference>
<dbReference type="HAMAP" id="MF_00115">
    <property type="entry name" value="MscL"/>
    <property type="match status" value="1"/>
</dbReference>
<dbReference type="PANTHER" id="PTHR30266">
    <property type="entry name" value="MECHANOSENSITIVE CHANNEL MSCL"/>
    <property type="match status" value="1"/>
</dbReference>
<dbReference type="GO" id="GO:0005886">
    <property type="term" value="C:plasma membrane"/>
    <property type="evidence" value="ECO:0007669"/>
    <property type="project" value="UniProtKB-SubCell"/>
</dbReference>
<comment type="similarity">
    <text evidence="2 10">Belongs to the MscL family.</text>
</comment>
<evidence type="ECO:0000256" key="7">
    <source>
        <dbReference type="ARBA" id="ARBA00023065"/>
    </source>
</evidence>
<evidence type="ECO:0000256" key="6">
    <source>
        <dbReference type="ARBA" id="ARBA00022989"/>
    </source>
</evidence>
<dbReference type="RefSeq" id="WP_368497079.1">
    <property type="nucleotide sequence ID" value="NZ_CP162511.1"/>
</dbReference>
<sequence>MIKGFKEFILRGNVIDLAVAVVIGAAFTAVVNAIVNSVFNPLIGALFKADSLDNVATVTIGDAEIKFGAVLGALIQFLLVAIVVYFVFVVPINHLKKVAFSLKKTPAESLEEQNEELPPTETELLIQIRDLLADQRAEAAGEPPATPHTPKH</sequence>
<evidence type="ECO:0000256" key="10">
    <source>
        <dbReference type="HAMAP-Rule" id="MF_00115"/>
    </source>
</evidence>
<evidence type="ECO:0000256" key="5">
    <source>
        <dbReference type="ARBA" id="ARBA00022692"/>
    </source>
</evidence>
<evidence type="ECO:0000313" key="11">
    <source>
        <dbReference type="EMBL" id="XDI04674.1"/>
    </source>
</evidence>
<evidence type="ECO:0000256" key="4">
    <source>
        <dbReference type="ARBA" id="ARBA00022475"/>
    </source>
</evidence>
<dbReference type="PANTHER" id="PTHR30266:SF2">
    <property type="entry name" value="LARGE-CONDUCTANCE MECHANOSENSITIVE CHANNEL"/>
    <property type="match status" value="1"/>
</dbReference>
<evidence type="ECO:0000256" key="8">
    <source>
        <dbReference type="ARBA" id="ARBA00023136"/>
    </source>
</evidence>
<dbReference type="GO" id="GO:0008381">
    <property type="term" value="F:mechanosensitive monoatomic ion channel activity"/>
    <property type="evidence" value="ECO:0007669"/>
    <property type="project" value="UniProtKB-UniRule"/>
</dbReference>
<feature type="transmembrane region" description="Helical" evidence="10">
    <location>
        <begin position="12"/>
        <end position="35"/>
    </location>
</feature>
<comment type="function">
    <text evidence="10">Channel that opens in response to stretch forces in the membrane lipid bilayer. May participate in the regulation of osmotic pressure changes within the cell.</text>
</comment>
<evidence type="ECO:0000256" key="1">
    <source>
        <dbReference type="ARBA" id="ARBA00004651"/>
    </source>
</evidence>
<keyword evidence="4 10" id="KW-1003">Cell membrane</keyword>
<comment type="subunit">
    <text evidence="10">Homopentamer.</text>
</comment>
<dbReference type="PROSITE" id="PS01327">
    <property type="entry name" value="MSCL"/>
    <property type="match status" value="1"/>
</dbReference>
<gene>
    <name evidence="10 11" type="primary">mscL</name>
    <name evidence="11" type="ORF">ABFY20_15220</name>
</gene>
<dbReference type="Pfam" id="PF01741">
    <property type="entry name" value="MscL"/>
    <property type="match status" value="1"/>
</dbReference>
<dbReference type="NCBIfam" id="TIGR00220">
    <property type="entry name" value="mscL"/>
    <property type="match status" value="1"/>
</dbReference>
<accession>A0AB39BEL0</accession>
<name>A0AB39BEL0_9MICO</name>
<dbReference type="InterPro" id="IPR019823">
    <property type="entry name" value="Mechanosensitive_channel_CS"/>
</dbReference>
<keyword evidence="5 10" id="KW-0812">Transmembrane</keyword>
<comment type="subcellular location">
    <subcellularLocation>
        <location evidence="1 10">Cell membrane</location>
        <topology evidence="1 10">Multi-pass membrane protein</topology>
    </subcellularLocation>
</comment>